<keyword evidence="9 14" id="KW-0067">ATP-binding</keyword>
<keyword evidence="7 14" id="KW-0547">Nucleotide-binding</keyword>
<evidence type="ECO:0000256" key="1">
    <source>
        <dbReference type="ARBA" id="ARBA00001823"/>
    </source>
</evidence>
<organism evidence="17 18">
    <name type="scientific">Gordonia jinhuaensis</name>
    <dbReference type="NCBI Taxonomy" id="1517702"/>
    <lineage>
        <taxon>Bacteria</taxon>
        <taxon>Bacillati</taxon>
        <taxon>Actinomycetota</taxon>
        <taxon>Actinomycetes</taxon>
        <taxon>Mycobacteriales</taxon>
        <taxon>Gordoniaceae</taxon>
        <taxon>Gordonia</taxon>
    </lineage>
</organism>
<evidence type="ECO:0000256" key="13">
    <source>
        <dbReference type="ARBA" id="ARBA00031464"/>
    </source>
</evidence>
<proteinExistence type="inferred from homology"/>
<dbReference type="SUPFAM" id="SSF52540">
    <property type="entry name" value="P-loop containing nucleoside triphosphate hydrolases"/>
    <property type="match status" value="2"/>
</dbReference>
<keyword evidence="18" id="KW-1185">Reference proteome</keyword>
<dbReference type="GO" id="GO:0070814">
    <property type="term" value="P:hydrogen sulfide biosynthetic process"/>
    <property type="evidence" value="ECO:0007669"/>
    <property type="project" value="UniProtKB-UniRule"/>
</dbReference>
<evidence type="ECO:0000256" key="12">
    <source>
        <dbReference type="ARBA" id="ARBA00031393"/>
    </source>
</evidence>
<feature type="binding site" evidence="14">
    <location>
        <begin position="559"/>
        <end position="566"/>
    </location>
    <ligand>
        <name>ATP</name>
        <dbReference type="ChEBI" id="CHEBI:30616"/>
    </ligand>
</feature>
<accession>A0A916SXV3</accession>
<comment type="caution">
    <text evidence="17">The sequence shown here is derived from an EMBL/GenBank/DDBJ whole genome shotgun (WGS) entry which is preliminary data.</text>
</comment>
<evidence type="ECO:0000256" key="8">
    <source>
        <dbReference type="ARBA" id="ARBA00022777"/>
    </source>
</evidence>
<feature type="domain" description="GTP-eEF1A C-terminal" evidence="16">
    <location>
        <begin position="436"/>
        <end position="526"/>
    </location>
</feature>
<dbReference type="GO" id="GO:0000103">
    <property type="term" value="P:sulfate assimilation"/>
    <property type="evidence" value="ECO:0007669"/>
    <property type="project" value="UniProtKB-UniRule"/>
</dbReference>
<dbReference type="PANTHER" id="PTHR11055:SF1">
    <property type="entry name" value="PAPS SYNTHETASE, ISOFORM D"/>
    <property type="match status" value="1"/>
</dbReference>
<evidence type="ECO:0000256" key="4">
    <source>
        <dbReference type="ARBA" id="ARBA00007008"/>
    </source>
</evidence>
<keyword evidence="10" id="KW-0342">GTP-binding</keyword>
<dbReference type="InterPro" id="IPR054696">
    <property type="entry name" value="GTP-eEF1A_C"/>
</dbReference>
<evidence type="ECO:0000256" key="2">
    <source>
        <dbReference type="ARBA" id="ARBA00002632"/>
    </source>
</evidence>
<dbReference type="HAMAP" id="MF_00065">
    <property type="entry name" value="Adenylyl_sulf_kinase"/>
    <property type="match status" value="1"/>
</dbReference>
<name>A0A916SXV3_9ACTN</name>
<reference evidence="17" key="2">
    <citation type="submission" date="2020-09" db="EMBL/GenBank/DDBJ databases">
        <authorList>
            <person name="Sun Q."/>
            <person name="Zhou Y."/>
        </authorList>
    </citation>
    <scope>NUCLEOTIDE SEQUENCE</scope>
    <source>
        <strain evidence="17">CGMCC 1.12827</strain>
    </source>
</reference>
<keyword evidence="14" id="KW-0597">Phosphoprotein</keyword>
<evidence type="ECO:0000313" key="17">
    <source>
        <dbReference type="EMBL" id="GGB21228.1"/>
    </source>
</evidence>
<dbReference type="Proteomes" id="UP000621454">
    <property type="component" value="Unassembled WGS sequence"/>
</dbReference>
<dbReference type="InterPro" id="IPR027417">
    <property type="entry name" value="P-loop_NTPase"/>
</dbReference>
<gene>
    <name evidence="14 17" type="primary">cysC</name>
    <name evidence="17" type="ORF">GCM10011489_06740</name>
</gene>
<dbReference type="GO" id="GO:0004020">
    <property type="term" value="F:adenylylsulfate kinase activity"/>
    <property type="evidence" value="ECO:0007669"/>
    <property type="project" value="UniProtKB-UniRule"/>
</dbReference>
<comment type="similarity">
    <text evidence="4 14">Belongs to the APS kinase family.</text>
</comment>
<dbReference type="AlphaFoldDB" id="A0A916SXV3"/>
<dbReference type="InterPro" id="IPR059117">
    <property type="entry name" value="APS_kinase_dom"/>
</dbReference>
<reference evidence="17" key="1">
    <citation type="journal article" date="2014" name="Int. J. Syst. Evol. Microbiol.">
        <title>Complete genome sequence of Corynebacterium casei LMG S-19264T (=DSM 44701T), isolated from a smear-ripened cheese.</title>
        <authorList>
            <consortium name="US DOE Joint Genome Institute (JGI-PGF)"/>
            <person name="Walter F."/>
            <person name="Albersmeier A."/>
            <person name="Kalinowski J."/>
            <person name="Ruckert C."/>
        </authorList>
    </citation>
    <scope>NUCLEOTIDE SEQUENCE</scope>
    <source>
        <strain evidence="17">CGMCC 1.12827</strain>
    </source>
</reference>
<dbReference type="InterPro" id="IPR009000">
    <property type="entry name" value="Transl_B-barrel_sf"/>
</dbReference>
<evidence type="ECO:0000256" key="9">
    <source>
        <dbReference type="ARBA" id="ARBA00022840"/>
    </source>
</evidence>
<feature type="domain" description="APS kinase" evidence="15">
    <location>
        <begin position="551"/>
        <end position="702"/>
    </location>
</feature>
<dbReference type="SUPFAM" id="SSF50465">
    <property type="entry name" value="EF-Tu/eEF-1alpha/eIF2-gamma C-terminal domain"/>
    <property type="match status" value="1"/>
</dbReference>
<keyword evidence="6 14" id="KW-0808">Transferase</keyword>
<dbReference type="EC" id="2.7.1.25" evidence="5 14"/>
<dbReference type="Pfam" id="PF22594">
    <property type="entry name" value="GTP-eEF1A_C"/>
    <property type="match status" value="1"/>
</dbReference>
<evidence type="ECO:0000256" key="14">
    <source>
        <dbReference type="HAMAP-Rule" id="MF_00065"/>
    </source>
</evidence>
<evidence type="ECO:0000256" key="5">
    <source>
        <dbReference type="ARBA" id="ARBA00012121"/>
    </source>
</evidence>
<comment type="catalytic activity">
    <reaction evidence="1 14">
        <text>adenosine 5'-phosphosulfate + ATP = 3'-phosphoadenylyl sulfate + ADP + H(+)</text>
        <dbReference type="Rhea" id="RHEA:24152"/>
        <dbReference type="ChEBI" id="CHEBI:15378"/>
        <dbReference type="ChEBI" id="CHEBI:30616"/>
        <dbReference type="ChEBI" id="CHEBI:58243"/>
        <dbReference type="ChEBI" id="CHEBI:58339"/>
        <dbReference type="ChEBI" id="CHEBI:456216"/>
        <dbReference type="EC" id="2.7.1.25"/>
    </reaction>
</comment>
<dbReference type="CDD" id="cd02027">
    <property type="entry name" value="APSK"/>
    <property type="match status" value="1"/>
</dbReference>
<comment type="function">
    <text evidence="2 14">Catalyzes the synthesis of activated sulfate.</text>
</comment>
<dbReference type="EMBL" id="BMGC01000003">
    <property type="protein sequence ID" value="GGB21228.1"/>
    <property type="molecule type" value="Genomic_DNA"/>
</dbReference>
<dbReference type="InterPro" id="IPR002891">
    <property type="entry name" value="APS"/>
</dbReference>
<feature type="active site" description="Phosphoserine intermediate" evidence="14">
    <location>
        <position position="633"/>
    </location>
</feature>
<evidence type="ECO:0000256" key="11">
    <source>
        <dbReference type="ARBA" id="ARBA00029724"/>
    </source>
</evidence>
<dbReference type="GO" id="GO:0005524">
    <property type="term" value="F:ATP binding"/>
    <property type="evidence" value="ECO:0007669"/>
    <property type="project" value="UniProtKB-UniRule"/>
</dbReference>
<sequence length="722" mass="77122">MARWSAKSADAGIMRVDRTLETAEGTCVRPDGYRLSRSDTLEAESIALLRQIAATCVPGDVVVRAHGPHGRPALDRLCIRAFGSLAAPGWLRETADADARGNRPGAVVVDPFWNWTTTDLQRYLDGADQDGDRFGSAELVRVVALGAPGQAVNDLVAALCAEDDGNAAVRTGFADTPRRHLVVGDLGAGDDMDPHDALALARADVALLVLPADSDVTAGSATGDLFRRAAFAVSMYGVPHVVVCVTGMESVSFSQSRFEEIRRNVVSFSSRLRFGDLAFVPVSEAAGECVRRPCEAMEWYRGRILLDHLDDIHIASDRNLIDGRLSVQYTGTAGERSVVLGSISGGVLRTGDEVVVLPGGEHTTIGALTSPSRVQGSEETLAEAFSPMAVEVDLPAGVTVAAGDVIARPGNRPHVATDLDLMVMVVGGDGGDGEEVVLRRGTRVTIATPGRLTPATISDLKYRLDTDTRHRDRVASGLGAGEVGRVTIHADAPVVVDSHRNNRLTGTIALLAEESPTVRTLAVATVTGPVSHDTNVVWQQMSVTRQDRPHRGATVWFTGLSGSGKSTIAAEIERSLVARGRPAYVMDGDNLRHGLNSDLGFSDDDRRENIRRTAEVAALMADAGTVVLVSLISPFISERARAREVHDEQGLPFYEVFVDTPIEQCEQRDVKGLYARARRGEIRSFTGIDSPYEAPEKPEVHVVPGDGGPAVVAEEIIEQLGL</sequence>
<keyword evidence="8 14" id="KW-0418">Kinase</keyword>
<dbReference type="Gene3D" id="3.40.50.300">
    <property type="entry name" value="P-loop containing nucleotide triphosphate hydrolases"/>
    <property type="match status" value="2"/>
</dbReference>
<evidence type="ECO:0000256" key="7">
    <source>
        <dbReference type="ARBA" id="ARBA00022741"/>
    </source>
</evidence>
<dbReference type="PANTHER" id="PTHR11055">
    <property type="entry name" value="BIFUNCTIONAL 3'-PHOSPHOADENOSINE 5'-PHOSPHOSULFATE SYNTHASE"/>
    <property type="match status" value="1"/>
</dbReference>
<dbReference type="NCBIfam" id="TIGR00455">
    <property type="entry name" value="apsK"/>
    <property type="match status" value="1"/>
</dbReference>
<dbReference type="GO" id="GO:0005525">
    <property type="term" value="F:GTP binding"/>
    <property type="evidence" value="ECO:0007669"/>
    <property type="project" value="UniProtKB-KW"/>
</dbReference>
<dbReference type="Gene3D" id="2.40.30.10">
    <property type="entry name" value="Translation factors"/>
    <property type="match status" value="2"/>
</dbReference>
<evidence type="ECO:0000256" key="10">
    <source>
        <dbReference type="ARBA" id="ARBA00023134"/>
    </source>
</evidence>
<dbReference type="NCBIfam" id="NF003013">
    <property type="entry name" value="PRK03846.1"/>
    <property type="match status" value="1"/>
</dbReference>
<evidence type="ECO:0000256" key="3">
    <source>
        <dbReference type="ARBA" id="ARBA00004806"/>
    </source>
</evidence>
<evidence type="ECO:0000256" key="6">
    <source>
        <dbReference type="ARBA" id="ARBA00022679"/>
    </source>
</evidence>
<evidence type="ECO:0000259" key="15">
    <source>
        <dbReference type="Pfam" id="PF01583"/>
    </source>
</evidence>
<dbReference type="SUPFAM" id="SSF50447">
    <property type="entry name" value="Translation proteins"/>
    <property type="match status" value="1"/>
</dbReference>
<comment type="pathway">
    <text evidence="3 14">Sulfur metabolism; hydrogen sulfide biosynthesis; sulfite from sulfate: step 2/3.</text>
</comment>
<protein>
    <recommendedName>
        <fullName evidence="5 14">Adenylyl-sulfate kinase</fullName>
        <ecNumber evidence="5 14">2.7.1.25</ecNumber>
    </recommendedName>
    <alternativeName>
        <fullName evidence="12 14">APS kinase</fullName>
    </alternativeName>
    <alternativeName>
        <fullName evidence="13 14">ATP adenosine-5'-phosphosulfate 3'-phosphotransferase</fullName>
    </alternativeName>
    <alternativeName>
        <fullName evidence="11 14">Adenosine-5'-phosphosulfate kinase</fullName>
    </alternativeName>
</protein>
<evidence type="ECO:0000259" key="16">
    <source>
        <dbReference type="Pfam" id="PF22594"/>
    </source>
</evidence>
<dbReference type="Pfam" id="PF01583">
    <property type="entry name" value="APS_kinase"/>
    <property type="match status" value="1"/>
</dbReference>
<dbReference type="InterPro" id="IPR009001">
    <property type="entry name" value="Transl_elong_EF1A/Init_IF2_C"/>
</dbReference>
<evidence type="ECO:0000313" key="18">
    <source>
        <dbReference type="Proteomes" id="UP000621454"/>
    </source>
</evidence>